<evidence type="ECO:0000313" key="3">
    <source>
        <dbReference type="EMBL" id="RIW13318.1"/>
    </source>
</evidence>
<comment type="caution">
    <text evidence="3">The sequence shown here is derived from an EMBL/GenBank/DDBJ whole genome shotgun (WGS) entry which is preliminary data.</text>
</comment>
<dbReference type="GO" id="GO:0046872">
    <property type="term" value="F:metal ion binding"/>
    <property type="evidence" value="ECO:0007669"/>
    <property type="project" value="InterPro"/>
</dbReference>
<accession>A0A418PNB0</accession>
<dbReference type="Pfam" id="PF08443">
    <property type="entry name" value="RimK"/>
    <property type="match status" value="1"/>
</dbReference>
<feature type="domain" description="ATP-grasp" evidence="2">
    <location>
        <begin position="79"/>
        <end position="320"/>
    </location>
</feature>
<dbReference type="AlphaFoldDB" id="A0A418PNB0"/>
<dbReference type="PROSITE" id="PS50975">
    <property type="entry name" value="ATP_GRASP"/>
    <property type="match status" value="1"/>
</dbReference>
<keyword evidence="4" id="KW-1185">Reference proteome</keyword>
<proteinExistence type="predicted"/>
<dbReference type="InterPro" id="IPR011761">
    <property type="entry name" value="ATP-grasp"/>
</dbReference>
<dbReference type="InterPro" id="IPR013651">
    <property type="entry name" value="ATP-grasp_RimK-type"/>
</dbReference>
<dbReference type="SUPFAM" id="SSF56059">
    <property type="entry name" value="Glutathione synthetase ATP-binding domain-like"/>
    <property type="match status" value="1"/>
</dbReference>
<gene>
    <name evidence="3" type="ORF">D0X99_16200</name>
</gene>
<dbReference type="GO" id="GO:0005524">
    <property type="term" value="F:ATP binding"/>
    <property type="evidence" value="ECO:0007669"/>
    <property type="project" value="UniProtKB-UniRule"/>
</dbReference>
<evidence type="ECO:0000256" key="1">
    <source>
        <dbReference type="PROSITE-ProRule" id="PRU00409"/>
    </source>
</evidence>
<evidence type="ECO:0000259" key="2">
    <source>
        <dbReference type="PROSITE" id="PS50975"/>
    </source>
</evidence>
<dbReference type="Gene3D" id="3.30.1490.20">
    <property type="entry name" value="ATP-grasp fold, A domain"/>
    <property type="match status" value="1"/>
</dbReference>
<keyword evidence="1" id="KW-0067">ATP-binding</keyword>
<dbReference type="RefSeq" id="WP_119478905.1">
    <property type="nucleotide sequence ID" value="NZ_QXML01000009.1"/>
</dbReference>
<dbReference type="InterPro" id="IPR013815">
    <property type="entry name" value="ATP_grasp_subdomain_1"/>
</dbReference>
<dbReference type="Proteomes" id="UP000283522">
    <property type="component" value="Unassembled WGS sequence"/>
</dbReference>
<name>A0A418PNB0_9BACT</name>
<dbReference type="OrthoDB" id="9775266at2"/>
<protein>
    <submittedName>
        <fullName evidence="3">ATP-grasp domain-containing protein</fullName>
    </submittedName>
</protein>
<organism evidence="3 4">
    <name type="scientific">Algoriphagus lacus</name>
    <dbReference type="NCBI Taxonomy" id="2056311"/>
    <lineage>
        <taxon>Bacteria</taxon>
        <taxon>Pseudomonadati</taxon>
        <taxon>Bacteroidota</taxon>
        <taxon>Cytophagia</taxon>
        <taxon>Cytophagales</taxon>
        <taxon>Cyclobacteriaceae</taxon>
        <taxon>Algoriphagus</taxon>
    </lineage>
</organism>
<reference evidence="3 4" key="1">
    <citation type="submission" date="2018-09" db="EMBL/GenBank/DDBJ databases">
        <authorList>
            <person name="Wang X."/>
            <person name="Du Z."/>
        </authorList>
    </citation>
    <scope>NUCLEOTIDE SEQUENCE [LARGE SCALE GENOMIC DNA]</scope>
    <source>
        <strain evidence="3 4">N3</strain>
    </source>
</reference>
<dbReference type="EMBL" id="QXML01000009">
    <property type="protein sequence ID" value="RIW13318.1"/>
    <property type="molecule type" value="Genomic_DNA"/>
</dbReference>
<evidence type="ECO:0000313" key="4">
    <source>
        <dbReference type="Proteomes" id="UP000283522"/>
    </source>
</evidence>
<sequence>MPDQTEIEIPIESVSSGAITDSDLTALTNSFEFWPAWTIHLPMVLLGIYQGFRLGCLNFFPAVNPGMTNGGLFNYSKFESLSDFPKENIPESILSKPPHQLDQLLIGAAQRGIGFPFILKPDIGERGRGVSLISDPHSAENYLKTFRNEAVILQDFVSKKEEYGIFILKDPKTGKVKIPSITQKIPLQVMGNGLDSVEKLVQKHPRAKRYIQEIPKDLMSFVPDPNRIFNLSIKGNHCKGAVFVDRSELITPEVISSFTKICQPFQDFFYGRLDIKVNSCLELSDPNLVSILEVNGANAEPIHIYSSGISYFRSLGILSNFFSQMAQIARFNLNSIFPKPTLAALKSSFQSYQHLKKNTHE</sequence>
<keyword evidence="1" id="KW-0547">Nucleotide-binding</keyword>